<dbReference type="PROSITE" id="PS00794">
    <property type="entry name" value="HPPK"/>
    <property type="match status" value="1"/>
</dbReference>
<evidence type="ECO:0000313" key="11">
    <source>
        <dbReference type="Proteomes" id="UP000051639"/>
    </source>
</evidence>
<evidence type="ECO:0000259" key="9">
    <source>
        <dbReference type="PROSITE" id="PS00794"/>
    </source>
</evidence>
<dbReference type="EMBL" id="JQBA01000005">
    <property type="protein sequence ID" value="KRN45153.1"/>
    <property type="molecule type" value="Genomic_DNA"/>
</dbReference>
<dbReference type="GO" id="GO:0005524">
    <property type="term" value="F:ATP binding"/>
    <property type="evidence" value="ECO:0007669"/>
    <property type="project" value="UniProtKB-KW"/>
</dbReference>
<keyword evidence="6 10" id="KW-0418">Kinase</keyword>
<dbReference type="AlphaFoldDB" id="A0A0R2GWH4"/>
<dbReference type="SUPFAM" id="SSF55083">
    <property type="entry name" value="6-hydroxymethyl-7,8-dihydropterin pyrophosphokinase, HPPK"/>
    <property type="match status" value="1"/>
</dbReference>
<protein>
    <recommendedName>
        <fullName evidence="3">2-amino-4-hydroxy-6-hydroxymethyldihydropteridine diphosphokinase</fullName>
        <ecNumber evidence="3">2.7.6.3</ecNumber>
    </recommendedName>
</protein>
<feature type="domain" description="7,8-dihydro-6-hydroxymethylpterin-pyrophosphokinase" evidence="9">
    <location>
        <begin position="89"/>
        <end position="100"/>
    </location>
</feature>
<dbReference type="Gene3D" id="3.30.70.560">
    <property type="entry name" value="7,8-Dihydro-6-hydroxymethylpterin-pyrophosphokinase HPPK"/>
    <property type="match status" value="1"/>
</dbReference>
<dbReference type="eggNOG" id="COG0801">
    <property type="taxonomic scope" value="Bacteria"/>
</dbReference>
<dbReference type="InterPro" id="IPR000550">
    <property type="entry name" value="Hppk"/>
</dbReference>
<dbReference type="GO" id="GO:0016301">
    <property type="term" value="F:kinase activity"/>
    <property type="evidence" value="ECO:0007669"/>
    <property type="project" value="UniProtKB-KW"/>
</dbReference>
<dbReference type="GO" id="GO:0003848">
    <property type="term" value="F:2-amino-4-hydroxy-6-hydroxymethyldihydropteridine diphosphokinase activity"/>
    <property type="evidence" value="ECO:0007669"/>
    <property type="project" value="UniProtKB-EC"/>
</dbReference>
<comment type="catalytic activity">
    <reaction evidence="1">
        <text>6-hydroxymethyl-7,8-dihydropterin + ATP = (7,8-dihydropterin-6-yl)methyl diphosphate + AMP + H(+)</text>
        <dbReference type="Rhea" id="RHEA:11412"/>
        <dbReference type="ChEBI" id="CHEBI:15378"/>
        <dbReference type="ChEBI" id="CHEBI:30616"/>
        <dbReference type="ChEBI" id="CHEBI:44841"/>
        <dbReference type="ChEBI" id="CHEBI:72950"/>
        <dbReference type="ChEBI" id="CHEBI:456215"/>
        <dbReference type="EC" id="2.7.6.3"/>
    </reaction>
</comment>
<organism evidence="10 11">
    <name type="scientific">Limosilactobacillus ingluviei</name>
    <dbReference type="NCBI Taxonomy" id="148604"/>
    <lineage>
        <taxon>Bacteria</taxon>
        <taxon>Bacillati</taxon>
        <taxon>Bacillota</taxon>
        <taxon>Bacilli</taxon>
        <taxon>Lactobacillales</taxon>
        <taxon>Lactobacillaceae</taxon>
        <taxon>Limosilactobacillus</taxon>
    </lineage>
</organism>
<dbReference type="PATRIC" id="fig|148604.4.peg.1604"/>
<dbReference type="InterPro" id="IPR035907">
    <property type="entry name" value="Hppk_sf"/>
</dbReference>
<keyword evidence="5" id="KW-0547">Nucleotide-binding</keyword>
<dbReference type="NCBIfam" id="TIGR01498">
    <property type="entry name" value="folK"/>
    <property type="match status" value="1"/>
</dbReference>
<dbReference type="EC" id="2.7.6.3" evidence="3"/>
<evidence type="ECO:0000256" key="1">
    <source>
        <dbReference type="ARBA" id="ARBA00000198"/>
    </source>
</evidence>
<gene>
    <name evidence="10" type="ORF">IV41_GL001558</name>
</gene>
<comment type="pathway">
    <text evidence="2">Cofactor biosynthesis; tetrahydrofolate biosynthesis; 2-amino-4-hydroxy-6-hydroxymethyl-7,8-dihydropteridine diphosphate from 7,8-dihydroneopterin triphosphate: step 4/4.</text>
</comment>
<dbReference type="UniPathway" id="UPA00077">
    <property type="reaction ID" value="UER00155"/>
</dbReference>
<evidence type="ECO:0000313" key="10">
    <source>
        <dbReference type="EMBL" id="KRN45153.1"/>
    </source>
</evidence>
<evidence type="ECO:0000256" key="2">
    <source>
        <dbReference type="ARBA" id="ARBA00005051"/>
    </source>
</evidence>
<accession>A0A0R2GWH4</accession>
<evidence type="ECO:0000256" key="4">
    <source>
        <dbReference type="ARBA" id="ARBA00022679"/>
    </source>
</evidence>
<evidence type="ECO:0000256" key="3">
    <source>
        <dbReference type="ARBA" id="ARBA00013253"/>
    </source>
</evidence>
<name>A0A0R2GWH4_9LACO</name>
<reference evidence="10 11" key="1">
    <citation type="journal article" date="2015" name="Genome Announc.">
        <title>Expanding the biotechnology potential of lactobacilli through comparative genomics of 213 strains and associated genera.</title>
        <authorList>
            <person name="Sun Z."/>
            <person name="Harris H.M."/>
            <person name="McCann A."/>
            <person name="Guo C."/>
            <person name="Argimon S."/>
            <person name="Zhang W."/>
            <person name="Yang X."/>
            <person name="Jeffery I.B."/>
            <person name="Cooney J.C."/>
            <person name="Kagawa T.F."/>
            <person name="Liu W."/>
            <person name="Song Y."/>
            <person name="Salvetti E."/>
            <person name="Wrobel A."/>
            <person name="Rasinkangas P."/>
            <person name="Parkhill J."/>
            <person name="Rea M.C."/>
            <person name="O'Sullivan O."/>
            <person name="Ritari J."/>
            <person name="Douillard F.P."/>
            <person name="Paul Ross R."/>
            <person name="Yang R."/>
            <person name="Briner A.E."/>
            <person name="Felis G.E."/>
            <person name="de Vos W.M."/>
            <person name="Barrangou R."/>
            <person name="Klaenhammer T.R."/>
            <person name="Caufield P.W."/>
            <person name="Cui Y."/>
            <person name="Zhang H."/>
            <person name="O'Toole P.W."/>
        </authorList>
    </citation>
    <scope>NUCLEOTIDE SEQUENCE [LARGE SCALE GENOMIC DNA]</scope>
    <source>
        <strain evidence="10 11">DSM 14792</strain>
    </source>
</reference>
<sequence>MMTPVSLSIGSNIGDRAANLRLAVHLLTLRPEIKVVAVSPVYETEPVGGVVQRSFYNLAVQLETRLTASDLLHYLHVIEQSLHRRRLVHWGPRTIDLDIIYYGNRQFKTATLKVPHLEMANRRFVLVPLLTVLPAGDQRQQVAALLAQTPDHNWLTEIIGKEEVQGWI</sequence>
<evidence type="ECO:0000256" key="6">
    <source>
        <dbReference type="ARBA" id="ARBA00022777"/>
    </source>
</evidence>
<evidence type="ECO:0000256" key="8">
    <source>
        <dbReference type="ARBA" id="ARBA00022909"/>
    </source>
</evidence>
<proteinExistence type="predicted"/>
<dbReference type="PANTHER" id="PTHR43071">
    <property type="entry name" value="2-AMINO-4-HYDROXY-6-HYDROXYMETHYLDIHYDROPTERIDINE PYROPHOSPHOKINASE"/>
    <property type="match status" value="1"/>
</dbReference>
<keyword evidence="7" id="KW-0067">ATP-binding</keyword>
<dbReference type="Proteomes" id="UP000051639">
    <property type="component" value="Unassembled WGS sequence"/>
</dbReference>
<keyword evidence="11" id="KW-1185">Reference proteome</keyword>
<dbReference type="CDD" id="cd00483">
    <property type="entry name" value="HPPK"/>
    <property type="match status" value="1"/>
</dbReference>
<dbReference type="Pfam" id="PF01288">
    <property type="entry name" value="HPPK"/>
    <property type="match status" value="1"/>
</dbReference>
<keyword evidence="4" id="KW-0808">Transferase</keyword>
<dbReference type="PANTHER" id="PTHR43071:SF1">
    <property type="entry name" value="2-AMINO-4-HYDROXY-6-HYDROXYMETHYLDIHYDROPTERIDINE PYROPHOSPHOKINASE"/>
    <property type="match status" value="1"/>
</dbReference>
<keyword evidence="8" id="KW-0289">Folate biosynthesis</keyword>
<dbReference type="GO" id="GO:0046654">
    <property type="term" value="P:tetrahydrofolate biosynthetic process"/>
    <property type="evidence" value="ECO:0007669"/>
    <property type="project" value="UniProtKB-UniPathway"/>
</dbReference>
<dbReference type="STRING" id="1203076.GCA_000312405_00697"/>
<comment type="caution">
    <text evidence="10">The sequence shown here is derived from an EMBL/GenBank/DDBJ whole genome shotgun (WGS) entry which is preliminary data.</text>
</comment>
<dbReference type="GO" id="GO:0046656">
    <property type="term" value="P:folic acid biosynthetic process"/>
    <property type="evidence" value="ECO:0007669"/>
    <property type="project" value="UniProtKB-KW"/>
</dbReference>
<evidence type="ECO:0000256" key="7">
    <source>
        <dbReference type="ARBA" id="ARBA00022840"/>
    </source>
</evidence>
<evidence type="ECO:0000256" key="5">
    <source>
        <dbReference type="ARBA" id="ARBA00022741"/>
    </source>
</evidence>